<organism evidence="1 2">
    <name type="scientific">Sphingomonas pseudosanguinis</name>
    <dbReference type="NCBI Taxonomy" id="413712"/>
    <lineage>
        <taxon>Bacteria</taxon>
        <taxon>Pseudomonadati</taxon>
        <taxon>Pseudomonadota</taxon>
        <taxon>Alphaproteobacteria</taxon>
        <taxon>Sphingomonadales</taxon>
        <taxon>Sphingomonadaceae</taxon>
        <taxon>Sphingomonas</taxon>
    </lineage>
</organism>
<evidence type="ECO:0000313" key="1">
    <source>
        <dbReference type="EMBL" id="MBB3877895.1"/>
    </source>
</evidence>
<evidence type="ECO:0000313" key="2">
    <source>
        <dbReference type="Proteomes" id="UP000538670"/>
    </source>
</evidence>
<dbReference type="EMBL" id="JACIDH010000001">
    <property type="protein sequence ID" value="MBB3877895.1"/>
    <property type="molecule type" value="Genomic_DNA"/>
</dbReference>
<dbReference type="RefSeq" id="WP_183950120.1">
    <property type="nucleotide sequence ID" value="NZ_JACIDH010000001.1"/>
</dbReference>
<comment type="caution">
    <text evidence="1">The sequence shown here is derived from an EMBL/GenBank/DDBJ whole genome shotgun (WGS) entry which is preliminary data.</text>
</comment>
<accession>A0A7W6A8C3</accession>
<protein>
    <submittedName>
        <fullName evidence="1">Uncharacterized protein</fullName>
    </submittedName>
</protein>
<sequence length="111" mass="11341">MARSTLEQRRAVFAATADRRQERVALAAANAASAPVALYGGNYVLAQACSTYGQIALRYRDPAGNMVQLLTKGGVDVGGGTSLQFAAGTVVDVVLTGTAGANVTLSRVPNA</sequence>
<gene>
    <name evidence="1" type="ORF">GGR48_000298</name>
</gene>
<proteinExistence type="predicted"/>
<dbReference type="AlphaFoldDB" id="A0A7W6A8C3"/>
<reference evidence="1 2" key="1">
    <citation type="submission" date="2020-08" db="EMBL/GenBank/DDBJ databases">
        <title>Genomic Encyclopedia of Type Strains, Phase IV (KMG-IV): sequencing the most valuable type-strain genomes for metagenomic binning, comparative biology and taxonomic classification.</title>
        <authorList>
            <person name="Goeker M."/>
        </authorList>
    </citation>
    <scope>NUCLEOTIDE SEQUENCE [LARGE SCALE GENOMIC DNA]</scope>
    <source>
        <strain evidence="1 2">DSM 19512</strain>
    </source>
</reference>
<dbReference type="Proteomes" id="UP000538670">
    <property type="component" value="Unassembled WGS sequence"/>
</dbReference>
<name>A0A7W6A8C3_9SPHN</name>
<keyword evidence="2" id="KW-1185">Reference proteome</keyword>